<organism evidence="5 6">
    <name type="scientific">Podarcis lilfordi</name>
    <name type="common">Lilford's wall lizard</name>
    <dbReference type="NCBI Taxonomy" id="74358"/>
    <lineage>
        <taxon>Eukaryota</taxon>
        <taxon>Metazoa</taxon>
        <taxon>Chordata</taxon>
        <taxon>Craniata</taxon>
        <taxon>Vertebrata</taxon>
        <taxon>Euteleostomi</taxon>
        <taxon>Lepidosauria</taxon>
        <taxon>Squamata</taxon>
        <taxon>Bifurcata</taxon>
        <taxon>Unidentata</taxon>
        <taxon>Episquamata</taxon>
        <taxon>Laterata</taxon>
        <taxon>Lacertibaenia</taxon>
        <taxon>Lacertidae</taxon>
        <taxon>Podarcis</taxon>
    </lineage>
</organism>
<dbReference type="Gene3D" id="2.10.60.10">
    <property type="entry name" value="CD59"/>
    <property type="match status" value="1"/>
</dbReference>
<keyword evidence="6" id="KW-1185">Reference proteome</keyword>
<accession>A0AA35QPX2</accession>
<feature type="chain" id="PRO_5041331699" evidence="4">
    <location>
        <begin position="20"/>
        <end position="200"/>
    </location>
</feature>
<dbReference type="InterPro" id="IPR050918">
    <property type="entry name" value="CNF-like_PLA2_Inhibitor"/>
</dbReference>
<feature type="signal peptide" evidence="4">
    <location>
        <begin position="1"/>
        <end position="19"/>
    </location>
</feature>
<protein>
    <submittedName>
        <fullName evidence="5">Uncharacterized protein</fullName>
    </submittedName>
</protein>
<dbReference type="SUPFAM" id="SSF57302">
    <property type="entry name" value="Snake toxin-like"/>
    <property type="match status" value="1"/>
</dbReference>
<dbReference type="CDD" id="cd23572">
    <property type="entry name" value="TFP_LU_ECD_PINLYP_rpt2"/>
    <property type="match status" value="1"/>
</dbReference>
<dbReference type="Proteomes" id="UP001178461">
    <property type="component" value="Unassembled WGS sequence"/>
</dbReference>
<dbReference type="PANTHER" id="PTHR20914">
    <property type="entry name" value="LY6/PLAUR DOMAIN-CONTAINING PROTEIN 8"/>
    <property type="match status" value="1"/>
</dbReference>
<comment type="subcellular location">
    <subcellularLocation>
        <location evidence="1">Secreted</location>
    </subcellularLocation>
</comment>
<sequence length="200" mass="22360">MKIFLSTCLFLAILSEVTAETCKVKKLNDSDSKGTCETSEGGSCFFRVIGRRFNGSAKLETEMGCTTDCTSGNYIFTSGKDHFLRDIRFCCHAKDCYKKFFQLQQPKLNGQECPTCFPSFSKACKGSETIKCYDDQTQCIEFVLDHDNSTIPEKDFHGCASPTFCAMAKNSMHFYAFSGTITKARCSDTLPLLEQLNFEG</sequence>
<evidence type="ECO:0000256" key="3">
    <source>
        <dbReference type="ARBA" id="ARBA00023157"/>
    </source>
</evidence>
<proteinExistence type="predicted"/>
<dbReference type="AlphaFoldDB" id="A0AA35QPX2"/>
<evidence type="ECO:0000313" key="6">
    <source>
        <dbReference type="Proteomes" id="UP001178461"/>
    </source>
</evidence>
<reference evidence="5" key="1">
    <citation type="submission" date="2022-12" db="EMBL/GenBank/DDBJ databases">
        <authorList>
            <person name="Alioto T."/>
            <person name="Alioto T."/>
            <person name="Gomez Garrido J."/>
        </authorList>
    </citation>
    <scope>NUCLEOTIDE SEQUENCE</scope>
</reference>
<dbReference type="EMBL" id="CANTUW010000001">
    <property type="protein sequence ID" value="CAI7934788.1"/>
    <property type="molecule type" value="Genomic_DNA"/>
</dbReference>
<evidence type="ECO:0000256" key="2">
    <source>
        <dbReference type="ARBA" id="ARBA00022525"/>
    </source>
</evidence>
<comment type="caution">
    <text evidence="5">The sequence shown here is derived from an EMBL/GenBank/DDBJ whole genome shotgun (WGS) entry which is preliminary data.</text>
</comment>
<evidence type="ECO:0000256" key="1">
    <source>
        <dbReference type="ARBA" id="ARBA00004613"/>
    </source>
</evidence>
<dbReference type="PANTHER" id="PTHR20914:SF9">
    <property type="entry name" value="COILED, ISOFORM A"/>
    <property type="match status" value="1"/>
</dbReference>
<dbReference type="InterPro" id="IPR045860">
    <property type="entry name" value="Snake_toxin-like_sf"/>
</dbReference>
<evidence type="ECO:0000313" key="5">
    <source>
        <dbReference type="EMBL" id="CAI7934788.1"/>
    </source>
</evidence>
<keyword evidence="3" id="KW-1015">Disulfide bond</keyword>
<gene>
    <name evidence="5" type="ORF">PODLI_1B020157</name>
</gene>
<keyword evidence="2" id="KW-0964">Secreted</keyword>
<keyword evidence="4" id="KW-0732">Signal</keyword>
<evidence type="ECO:0000256" key="4">
    <source>
        <dbReference type="SAM" id="SignalP"/>
    </source>
</evidence>
<name>A0AA35QPX2_9SAUR</name>
<dbReference type="GO" id="GO:0005576">
    <property type="term" value="C:extracellular region"/>
    <property type="evidence" value="ECO:0007669"/>
    <property type="project" value="UniProtKB-SubCell"/>
</dbReference>